<feature type="transmembrane region" description="Helical" evidence="6">
    <location>
        <begin position="179"/>
        <end position="201"/>
    </location>
</feature>
<dbReference type="AlphaFoldDB" id="A0A6J2JLB8"/>
<evidence type="ECO:0000313" key="9">
    <source>
        <dbReference type="Proteomes" id="UP000504629"/>
    </source>
</evidence>
<dbReference type="GeneID" id="114242947"/>
<proteinExistence type="predicted"/>
<dbReference type="Gene3D" id="1.20.1070.10">
    <property type="entry name" value="Rhodopsin 7-helix transmembrane proteins"/>
    <property type="match status" value="1"/>
</dbReference>
<dbReference type="GO" id="GO:0005886">
    <property type="term" value="C:plasma membrane"/>
    <property type="evidence" value="ECO:0007669"/>
    <property type="project" value="TreeGrafter"/>
</dbReference>
<accession>A0A6J2JLB8</accession>
<dbReference type="Proteomes" id="UP000504629">
    <property type="component" value="Unplaced"/>
</dbReference>
<dbReference type="OrthoDB" id="6134459at2759"/>
<gene>
    <name evidence="10" type="primary">LOC114242947</name>
</gene>
<sequence>MMLVKVLLLFSITLSFRSVDCFANKLSESDICKNKICIPKCCGLDKYVHGRDSKCAYTDLKDALNFSKVPVYKDDLTTVVTTLTDPRFHMVGNVFEDDEFKSLAYDLSRTRIYNFFLSETGVLYLEKSNFYLRWTPRNTSRYCVDYRKVKSKNASVAWEAQYRFFTVMDPVTQPETQTLYRTALMISSLFLLIVLLVYAILPELRNLGGLILMAYVGSLLCAFFLLSIILLDINYKTNTCIGSTMVIYYSLIASFCWMNIMSYDIWWTFRGYAKARSIHRRGEIFKFQMYCLYGFGVPLVLTILLAVMHFVDFSDQPWIIKPQLVRYGCFMGGPEKMLYLYVPMLILIMCNWMFFLMTAFNVWRLSRGTAVLDSAAAGNPHAHRTQRHRFMVYLKLSIVMGINWVLEVVSSQLPELQIFKVSDLYNVMVGLFIFLIFVFKKKILRKLMKKLPNKKRWAPASKSYESDSSTSDGSSQETSLPLVCSIPKGPIEKST</sequence>
<dbReference type="PANTHER" id="PTHR47154:SF2">
    <property type="entry name" value="G-PROTEIN COUPLED RECEPTOR MTH-RELATED"/>
    <property type="match status" value="1"/>
</dbReference>
<keyword evidence="2 6" id="KW-0812">Transmembrane</keyword>
<dbReference type="PANTHER" id="PTHR47154">
    <property type="entry name" value="G-PROTEIN COUPLED RECEPTOR MTH-RELATED"/>
    <property type="match status" value="1"/>
</dbReference>
<dbReference type="InterPro" id="IPR000832">
    <property type="entry name" value="GPCR_2_secretin-like"/>
</dbReference>
<feature type="chain" id="PRO_5027068760" evidence="7">
    <location>
        <begin position="22"/>
        <end position="495"/>
    </location>
</feature>
<evidence type="ECO:0000256" key="6">
    <source>
        <dbReference type="SAM" id="Phobius"/>
    </source>
</evidence>
<dbReference type="Pfam" id="PF00002">
    <property type="entry name" value="7tm_2"/>
    <property type="match status" value="1"/>
</dbReference>
<feature type="transmembrane region" description="Helical" evidence="6">
    <location>
        <begin position="246"/>
        <end position="269"/>
    </location>
</feature>
<feature type="transmembrane region" description="Helical" evidence="6">
    <location>
        <begin position="290"/>
        <end position="311"/>
    </location>
</feature>
<evidence type="ECO:0000256" key="7">
    <source>
        <dbReference type="SAM" id="SignalP"/>
    </source>
</evidence>
<feature type="domain" description="G-protein coupled receptors family 2 profile 2" evidence="8">
    <location>
        <begin position="176"/>
        <end position="441"/>
    </location>
</feature>
<evidence type="ECO:0000256" key="1">
    <source>
        <dbReference type="ARBA" id="ARBA00004141"/>
    </source>
</evidence>
<dbReference type="KEGG" id="bman:114242947"/>
<feature type="transmembrane region" description="Helical" evidence="6">
    <location>
        <begin position="208"/>
        <end position="231"/>
    </location>
</feature>
<evidence type="ECO:0000259" key="8">
    <source>
        <dbReference type="PROSITE" id="PS50261"/>
    </source>
</evidence>
<keyword evidence="3 6" id="KW-1133">Transmembrane helix</keyword>
<feature type="transmembrane region" description="Helical" evidence="6">
    <location>
        <begin position="418"/>
        <end position="439"/>
    </location>
</feature>
<feature type="region of interest" description="Disordered" evidence="5">
    <location>
        <begin position="455"/>
        <end position="495"/>
    </location>
</feature>
<dbReference type="PROSITE" id="PS50261">
    <property type="entry name" value="G_PROTEIN_RECEP_F2_4"/>
    <property type="match status" value="1"/>
</dbReference>
<organism evidence="9 10">
    <name type="scientific">Bombyx mandarina</name>
    <name type="common">Wild silk moth</name>
    <name type="synonym">Wild silkworm</name>
    <dbReference type="NCBI Taxonomy" id="7092"/>
    <lineage>
        <taxon>Eukaryota</taxon>
        <taxon>Metazoa</taxon>
        <taxon>Ecdysozoa</taxon>
        <taxon>Arthropoda</taxon>
        <taxon>Hexapoda</taxon>
        <taxon>Insecta</taxon>
        <taxon>Pterygota</taxon>
        <taxon>Neoptera</taxon>
        <taxon>Endopterygota</taxon>
        <taxon>Lepidoptera</taxon>
        <taxon>Glossata</taxon>
        <taxon>Ditrysia</taxon>
        <taxon>Bombycoidea</taxon>
        <taxon>Bombycidae</taxon>
        <taxon>Bombycinae</taxon>
        <taxon>Bombyx</taxon>
    </lineage>
</organism>
<feature type="compositionally biased region" description="Low complexity" evidence="5">
    <location>
        <begin position="461"/>
        <end position="479"/>
    </location>
</feature>
<dbReference type="CDD" id="cd15039">
    <property type="entry name" value="7tmB3_Methuselah-like"/>
    <property type="match status" value="1"/>
</dbReference>
<evidence type="ECO:0000256" key="2">
    <source>
        <dbReference type="ARBA" id="ARBA00022692"/>
    </source>
</evidence>
<feature type="signal peptide" evidence="7">
    <location>
        <begin position="1"/>
        <end position="21"/>
    </location>
</feature>
<dbReference type="InterPro" id="IPR051384">
    <property type="entry name" value="Mth_GPCR"/>
</dbReference>
<evidence type="ECO:0000256" key="5">
    <source>
        <dbReference type="SAM" id="MobiDB-lite"/>
    </source>
</evidence>
<keyword evidence="7" id="KW-0732">Signal</keyword>
<protein>
    <submittedName>
        <fullName evidence="10">G-protein coupled receptor Mth2-like</fullName>
    </submittedName>
</protein>
<evidence type="ECO:0000256" key="4">
    <source>
        <dbReference type="ARBA" id="ARBA00023136"/>
    </source>
</evidence>
<evidence type="ECO:0000313" key="10">
    <source>
        <dbReference type="RefSeq" id="XP_028030083.1"/>
    </source>
</evidence>
<keyword evidence="9" id="KW-1185">Reference proteome</keyword>
<dbReference type="RefSeq" id="XP_028030083.1">
    <property type="nucleotide sequence ID" value="XM_028174282.1"/>
</dbReference>
<keyword evidence="4 6" id="KW-0472">Membrane</keyword>
<dbReference type="InterPro" id="IPR017981">
    <property type="entry name" value="GPCR_2-like_7TM"/>
</dbReference>
<dbReference type="GO" id="GO:0007166">
    <property type="term" value="P:cell surface receptor signaling pathway"/>
    <property type="evidence" value="ECO:0007669"/>
    <property type="project" value="InterPro"/>
</dbReference>
<dbReference type="GO" id="GO:0008528">
    <property type="term" value="F:G protein-coupled peptide receptor activity"/>
    <property type="evidence" value="ECO:0007669"/>
    <property type="project" value="TreeGrafter"/>
</dbReference>
<comment type="subcellular location">
    <subcellularLocation>
        <location evidence="1">Membrane</location>
        <topology evidence="1">Multi-pass membrane protein</topology>
    </subcellularLocation>
</comment>
<feature type="transmembrane region" description="Helical" evidence="6">
    <location>
        <begin position="390"/>
        <end position="406"/>
    </location>
</feature>
<feature type="transmembrane region" description="Helical" evidence="6">
    <location>
        <begin position="340"/>
        <end position="363"/>
    </location>
</feature>
<name>A0A6J2JLB8_BOMMA</name>
<evidence type="ECO:0000256" key="3">
    <source>
        <dbReference type="ARBA" id="ARBA00022989"/>
    </source>
</evidence>
<reference evidence="10" key="1">
    <citation type="submission" date="2025-08" db="UniProtKB">
        <authorList>
            <consortium name="RefSeq"/>
        </authorList>
    </citation>
    <scope>IDENTIFICATION</scope>
    <source>
        <tissue evidence="10">Silk gland</tissue>
    </source>
</reference>